<evidence type="ECO:0000256" key="2">
    <source>
        <dbReference type="ARBA" id="ARBA00022748"/>
    </source>
</evidence>
<dbReference type="AlphaFoldDB" id="A0A6J6F0B2"/>
<dbReference type="CDD" id="cd02966">
    <property type="entry name" value="TlpA_like_family"/>
    <property type="match status" value="1"/>
</dbReference>
<keyword evidence="5" id="KW-1133">Transmembrane helix</keyword>
<evidence type="ECO:0000256" key="4">
    <source>
        <dbReference type="ARBA" id="ARBA00023284"/>
    </source>
</evidence>
<evidence type="ECO:0000256" key="1">
    <source>
        <dbReference type="ARBA" id="ARBA00004196"/>
    </source>
</evidence>
<dbReference type="InterPro" id="IPR013766">
    <property type="entry name" value="Thioredoxin_domain"/>
</dbReference>
<protein>
    <submittedName>
        <fullName evidence="7">Unannotated protein</fullName>
    </submittedName>
</protein>
<evidence type="ECO:0000256" key="3">
    <source>
        <dbReference type="ARBA" id="ARBA00023157"/>
    </source>
</evidence>
<feature type="domain" description="Thioredoxin" evidence="6">
    <location>
        <begin position="48"/>
        <end position="186"/>
    </location>
</feature>
<reference evidence="7" key="1">
    <citation type="submission" date="2020-05" db="EMBL/GenBank/DDBJ databases">
        <authorList>
            <person name="Chiriac C."/>
            <person name="Salcher M."/>
            <person name="Ghai R."/>
            <person name="Kavagutti S V."/>
        </authorList>
    </citation>
    <scope>NUCLEOTIDE SEQUENCE</scope>
</reference>
<comment type="subcellular location">
    <subcellularLocation>
        <location evidence="1">Cell envelope</location>
    </subcellularLocation>
</comment>
<dbReference type="PROSITE" id="PS00194">
    <property type="entry name" value="THIOREDOXIN_1"/>
    <property type="match status" value="1"/>
</dbReference>
<dbReference type="GO" id="GO:0030313">
    <property type="term" value="C:cell envelope"/>
    <property type="evidence" value="ECO:0007669"/>
    <property type="project" value="UniProtKB-SubCell"/>
</dbReference>
<keyword evidence="5" id="KW-0472">Membrane</keyword>
<dbReference type="InterPro" id="IPR000866">
    <property type="entry name" value="AhpC/TSA"/>
</dbReference>
<proteinExistence type="predicted"/>
<evidence type="ECO:0000313" key="7">
    <source>
        <dbReference type="EMBL" id="CAB4581125.1"/>
    </source>
</evidence>
<keyword evidence="2" id="KW-0201">Cytochrome c-type biogenesis</keyword>
<keyword evidence="4" id="KW-0676">Redox-active center</keyword>
<dbReference type="EMBL" id="CAEZTG010000235">
    <property type="protein sequence ID" value="CAB4581125.1"/>
    <property type="molecule type" value="Genomic_DNA"/>
</dbReference>
<evidence type="ECO:0000256" key="5">
    <source>
        <dbReference type="SAM" id="Phobius"/>
    </source>
</evidence>
<dbReference type="GO" id="GO:0016491">
    <property type="term" value="F:oxidoreductase activity"/>
    <property type="evidence" value="ECO:0007669"/>
    <property type="project" value="InterPro"/>
</dbReference>
<name>A0A6J6F0B2_9ZZZZ</name>
<sequence>MTASSGEAAAPRGGSKLARNAAIVVGVVLVALIALLATRGTSTPISSQIVGQAAPDFTGVELDGSTFRMANHRGEWVLVNFFATWCTPCRLEDPQIQQFIDSHEGEPVEVVSVAFSDDADSIRDYWVKERNTWPVISNDTGLIALDYGVTKVPESYMVAPSGLVVAGFFGGVTAAGLDKVITENGGMAVAGTGTGTK</sequence>
<gene>
    <name evidence="7" type="ORF">UFOPK1603_01792</name>
</gene>
<organism evidence="7">
    <name type="scientific">freshwater metagenome</name>
    <dbReference type="NCBI Taxonomy" id="449393"/>
    <lineage>
        <taxon>unclassified sequences</taxon>
        <taxon>metagenomes</taxon>
        <taxon>ecological metagenomes</taxon>
    </lineage>
</organism>
<dbReference type="InterPro" id="IPR017937">
    <property type="entry name" value="Thioredoxin_CS"/>
</dbReference>
<dbReference type="InterPro" id="IPR050553">
    <property type="entry name" value="Thioredoxin_ResA/DsbE_sf"/>
</dbReference>
<dbReference type="PROSITE" id="PS51352">
    <property type="entry name" value="THIOREDOXIN_2"/>
    <property type="match status" value="1"/>
</dbReference>
<evidence type="ECO:0000259" key="6">
    <source>
        <dbReference type="PROSITE" id="PS51352"/>
    </source>
</evidence>
<feature type="transmembrane region" description="Helical" evidence="5">
    <location>
        <begin position="21"/>
        <end position="38"/>
    </location>
</feature>
<dbReference type="InterPro" id="IPR036249">
    <property type="entry name" value="Thioredoxin-like_sf"/>
</dbReference>
<dbReference type="Gene3D" id="3.40.30.10">
    <property type="entry name" value="Glutaredoxin"/>
    <property type="match status" value="1"/>
</dbReference>
<keyword evidence="3" id="KW-1015">Disulfide bond</keyword>
<accession>A0A6J6F0B2</accession>
<keyword evidence="5" id="KW-0812">Transmembrane</keyword>
<dbReference type="PANTHER" id="PTHR42852:SF6">
    <property type="entry name" value="THIOL:DISULFIDE INTERCHANGE PROTEIN DSBE"/>
    <property type="match status" value="1"/>
</dbReference>
<dbReference type="GO" id="GO:0016209">
    <property type="term" value="F:antioxidant activity"/>
    <property type="evidence" value="ECO:0007669"/>
    <property type="project" value="InterPro"/>
</dbReference>
<dbReference type="PANTHER" id="PTHR42852">
    <property type="entry name" value="THIOL:DISULFIDE INTERCHANGE PROTEIN DSBE"/>
    <property type="match status" value="1"/>
</dbReference>
<dbReference type="SUPFAM" id="SSF52833">
    <property type="entry name" value="Thioredoxin-like"/>
    <property type="match status" value="1"/>
</dbReference>
<dbReference type="GO" id="GO:0017004">
    <property type="term" value="P:cytochrome complex assembly"/>
    <property type="evidence" value="ECO:0007669"/>
    <property type="project" value="UniProtKB-KW"/>
</dbReference>
<dbReference type="Pfam" id="PF00578">
    <property type="entry name" value="AhpC-TSA"/>
    <property type="match status" value="1"/>
</dbReference>